<dbReference type="SUPFAM" id="SSF53098">
    <property type="entry name" value="Ribonuclease H-like"/>
    <property type="match status" value="1"/>
</dbReference>
<reference evidence="2" key="1">
    <citation type="journal article" date="2023" name="Plant J.">
        <title>Genome sequences and population genomics provide insights into the demographic history, inbreeding, and mutation load of two 'living fossil' tree species of Dipteronia.</title>
        <authorList>
            <person name="Feng Y."/>
            <person name="Comes H.P."/>
            <person name="Chen J."/>
            <person name="Zhu S."/>
            <person name="Lu R."/>
            <person name="Zhang X."/>
            <person name="Li P."/>
            <person name="Qiu J."/>
            <person name="Olsen K.M."/>
            <person name="Qiu Y."/>
        </authorList>
    </citation>
    <scope>NUCLEOTIDE SEQUENCE</scope>
    <source>
        <strain evidence="2">KIB01</strain>
    </source>
</reference>
<dbReference type="EMBL" id="JANJYI010000006">
    <property type="protein sequence ID" value="KAK2646959.1"/>
    <property type="molecule type" value="Genomic_DNA"/>
</dbReference>
<organism evidence="2 3">
    <name type="scientific">Dipteronia dyeriana</name>
    <dbReference type="NCBI Taxonomy" id="168575"/>
    <lineage>
        <taxon>Eukaryota</taxon>
        <taxon>Viridiplantae</taxon>
        <taxon>Streptophyta</taxon>
        <taxon>Embryophyta</taxon>
        <taxon>Tracheophyta</taxon>
        <taxon>Spermatophyta</taxon>
        <taxon>Magnoliopsida</taxon>
        <taxon>eudicotyledons</taxon>
        <taxon>Gunneridae</taxon>
        <taxon>Pentapetalae</taxon>
        <taxon>rosids</taxon>
        <taxon>malvids</taxon>
        <taxon>Sapindales</taxon>
        <taxon>Sapindaceae</taxon>
        <taxon>Hippocastanoideae</taxon>
        <taxon>Acereae</taxon>
        <taxon>Dipteronia</taxon>
    </lineage>
</organism>
<dbReference type="InterPro" id="IPR036397">
    <property type="entry name" value="RNaseH_sf"/>
</dbReference>
<dbReference type="InterPro" id="IPR052929">
    <property type="entry name" value="RNase_H-like_EbsB-rel"/>
</dbReference>
<dbReference type="GO" id="GO:0003676">
    <property type="term" value="F:nucleic acid binding"/>
    <property type="evidence" value="ECO:0007669"/>
    <property type="project" value="InterPro"/>
</dbReference>
<dbReference type="AlphaFoldDB" id="A0AAD9U334"/>
<protein>
    <recommendedName>
        <fullName evidence="1">RNase H type-1 domain-containing protein</fullName>
    </recommendedName>
</protein>
<proteinExistence type="predicted"/>
<gene>
    <name evidence="2" type="ORF">Ddye_022154</name>
</gene>
<evidence type="ECO:0000259" key="1">
    <source>
        <dbReference type="Pfam" id="PF13456"/>
    </source>
</evidence>
<dbReference type="GO" id="GO:0004523">
    <property type="term" value="F:RNA-DNA hybrid ribonuclease activity"/>
    <property type="evidence" value="ECO:0007669"/>
    <property type="project" value="InterPro"/>
</dbReference>
<dbReference type="PANTHER" id="PTHR47074">
    <property type="entry name" value="BNAC02G40300D PROTEIN"/>
    <property type="match status" value="1"/>
</dbReference>
<dbReference type="InterPro" id="IPR044730">
    <property type="entry name" value="RNase_H-like_dom_plant"/>
</dbReference>
<evidence type="ECO:0000313" key="2">
    <source>
        <dbReference type="EMBL" id="KAK2646959.1"/>
    </source>
</evidence>
<dbReference type="InterPro" id="IPR012337">
    <property type="entry name" value="RNaseH-like_sf"/>
</dbReference>
<comment type="caution">
    <text evidence="2">The sequence shown here is derived from an EMBL/GenBank/DDBJ whole genome shotgun (WGS) entry which is preliminary data.</text>
</comment>
<dbReference type="Gene3D" id="3.30.420.10">
    <property type="entry name" value="Ribonuclease H-like superfamily/Ribonuclease H"/>
    <property type="match status" value="1"/>
</dbReference>
<evidence type="ECO:0000313" key="3">
    <source>
        <dbReference type="Proteomes" id="UP001280121"/>
    </source>
</evidence>
<accession>A0AAD9U334</accession>
<name>A0AAD9U334_9ROSI</name>
<sequence length="251" mass="28171">MRWRVGNESNIRVYGENWISRDNVMAIISPQNLNRNIMVDQLMAPSGGWDIKKLQGIFVQYDVDEILQIPTEEFQKAGRRRDQGGDKDMRGRLEVGDMWRSSAQDILKINCNTFKDKNSRKIGFGIVVRKASGKVLACSVESCVANYDLDSAKAMAVYKGLCFGKYFGFYNLVVKVDLETVINHIMKRSTTESTYGGILDSILSVASTLMKVSFLHILSQANRVAWALAKFGLNTCHKTVWLASMLGALIL</sequence>
<dbReference type="InterPro" id="IPR002156">
    <property type="entry name" value="RNaseH_domain"/>
</dbReference>
<dbReference type="Proteomes" id="UP001280121">
    <property type="component" value="Unassembled WGS sequence"/>
</dbReference>
<keyword evidence="3" id="KW-1185">Reference proteome</keyword>
<dbReference type="CDD" id="cd06222">
    <property type="entry name" value="RNase_H_like"/>
    <property type="match status" value="1"/>
</dbReference>
<dbReference type="Pfam" id="PF13456">
    <property type="entry name" value="RVT_3"/>
    <property type="match status" value="1"/>
</dbReference>
<feature type="domain" description="RNase H type-1" evidence="1">
    <location>
        <begin position="114"/>
        <end position="231"/>
    </location>
</feature>
<dbReference type="PANTHER" id="PTHR47074:SF11">
    <property type="entry name" value="REVERSE TRANSCRIPTASE-LIKE PROTEIN"/>
    <property type="match status" value="1"/>
</dbReference>